<dbReference type="Proteomes" id="UP001521184">
    <property type="component" value="Unassembled WGS sequence"/>
</dbReference>
<keyword evidence="3" id="KW-1185">Reference proteome</keyword>
<accession>A0ABR3TK44</accession>
<evidence type="ECO:0000256" key="1">
    <source>
        <dbReference type="SAM" id="SignalP"/>
    </source>
</evidence>
<sequence>MHVKVTFLLTLGTVTGLALDGDSKRATTTFSSMAAATSNTINCFTQPFLGWIDQQCDWTTGTNKTGEGRISCQEPCFDTDGNNNEQCKETARCYLKDGQDLDDIGTCYCLCGERYLCESI</sequence>
<protein>
    <submittedName>
        <fullName evidence="2">Uncharacterized protein</fullName>
    </submittedName>
</protein>
<feature type="chain" id="PRO_5046145689" evidence="1">
    <location>
        <begin position="17"/>
        <end position="120"/>
    </location>
</feature>
<keyword evidence="1" id="KW-0732">Signal</keyword>
<name>A0ABR3TK44_9PEZI</name>
<organism evidence="2 3">
    <name type="scientific">Diplodia intermedia</name>
    <dbReference type="NCBI Taxonomy" id="856260"/>
    <lineage>
        <taxon>Eukaryota</taxon>
        <taxon>Fungi</taxon>
        <taxon>Dikarya</taxon>
        <taxon>Ascomycota</taxon>
        <taxon>Pezizomycotina</taxon>
        <taxon>Dothideomycetes</taxon>
        <taxon>Dothideomycetes incertae sedis</taxon>
        <taxon>Botryosphaeriales</taxon>
        <taxon>Botryosphaeriaceae</taxon>
        <taxon>Diplodia</taxon>
    </lineage>
</organism>
<gene>
    <name evidence="2" type="ORF">SLS58_007491</name>
</gene>
<evidence type="ECO:0000313" key="3">
    <source>
        <dbReference type="Proteomes" id="UP001521184"/>
    </source>
</evidence>
<comment type="caution">
    <text evidence="2">The sequence shown here is derived from an EMBL/GenBank/DDBJ whole genome shotgun (WGS) entry which is preliminary data.</text>
</comment>
<reference evidence="2 3" key="1">
    <citation type="journal article" date="2023" name="Plant Dis.">
        <title>First Report of Diplodia intermedia Causing Canker and Dieback Diseases on Apple Trees in Canada.</title>
        <authorList>
            <person name="Ellouze W."/>
            <person name="Ilyukhin E."/>
            <person name="Sulman M."/>
            <person name="Ali S."/>
        </authorList>
    </citation>
    <scope>NUCLEOTIDE SEQUENCE [LARGE SCALE GENOMIC DNA]</scope>
    <source>
        <strain evidence="2 3">M45-28</strain>
    </source>
</reference>
<evidence type="ECO:0000313" key="2">
    <source>
        <dbReference type="EMBL" id="KAL1639904.1"/>
    </source>
</evidence>
<proteinExistence type="predicted"/>
<dbReference type="EMBL" id="JAKEKT020000057">
    <property type="protein sequence ID" value="KAL1639904.1"/>
    <property type="molecule type" value="Genomic_DNA"/>
</dbReference>
<feature type="signal peptide" evidence="1">
    <location>
        <begin position="1"/>
        <end position="16"/>
    </location>
</feature>